<reference evidence="2 3" key="1">
    <citation type="submission" date="2016-10" db="EMBL/GenBank/DDBJ databases">
        <authorList>
            <person name="de Groot N.N."/>
        </authorList>
    </citation>
    <scope>NUCLEOTIDE SEQUENCE [LARGE SCALE GENOMIC DNA]</scope>
    <source>
        <strain evidence="2 3">CPCC 202699</strain>
    </source>
</reference>
<proteinExistence type="predicted"/>
<keyword evidence="3" id="KW-1185">Reference proteome</keyword>
<dbReference type="InterPro" id="IPR007278">
    <property type="entry name" value="DUF397"/>
</dbReference>
<dbReference type="EMBL" id="FNON01000010">
    <property type="protein sequence ID" value="SDZ15956.1"/>
    <property type="molecule type" value="Genomic_DNA"/>
</dbReference>
<dbReference type="STRING" id="589385.SAMN05421504_11040"/>
<dbReference type="Proteomes" id="UP000199515">
    <property type="component" value="Unassembled WGS sequence"/>
</dbReference>
<evidence type="ECO:0000313" key="3">
    <source>
        <dbReference type="Proteomes" id="UP000199515"/>
    </source>
</evidence>
<evidence type="ECO:0000313" key="2">
    <source>
        <dbReference type="EMBL" id="SDZ15956.1"/>
    </source>
</evidence>
<protein>
    <recommendedName>
        <fullName evidence="1">DUF397 domain-containing protein</fullName>
    </recommendedName>
</protein>
<feature type="domain" description="DUF397" evidence="1">
    <location>
        <begin position="8"/>
        <end position="60"/>
    </location>
</feature>
<evidence type="ECO:0000259" key="1">
    <source>
        <dbReference type="Pfam" id="PF04149"/>
    </source>
</evidence>
<dbReference type="Pfam" id="PF04149">
    <property type="entry name" value="DUF397"/>
    <property type="match status" value="1"/>
</dbReference>
<sequence length="62" mass="6475">MMAVSTGVWFKSSYSGGANNECVEVAYLGDGVGVRDTKDRVGDSLTLPPAAWAALLVAVKEN</sequence>
<accession>A0A1H3QRA0</accession>
<name>A0A1H3QRA0_9PSEU</name>
<dbReference type="OrthoDB" id="3636733at2"/>
<gene>
    <name evidence="2" type="ORF">SAMN05421504_11040</name>
</gene>
<organism evidence="2 3">
    <name type="scientific">Amycolatopsis xylanica</name>
    <dbReference type="NCBI Taxonomy" id="589385"/>
    <lineage>
        <taxon>Bacteria</taxon>
        <taxon>Bacillati</taxon>
        <taxon>Actinomycetota</taxon>
        <taxon>Actinomycetes</taxon>
        <taxon>Pseudonocardiales</taxon>
        <taxon>Pseudonocardiaceae</taxon>
        <taxon>Amycolatopsis</taxon>
    </lineage>
</organism>
<dbReference type="AlphaFoldDB" id="A0A1H3QRA0"/>